<feature type="domain" description="Peptide methionine sulphoxide reductase MsrA" evidence="7">
    <location>
        <begin position="89"/>
        <end position="233"/>
    </location>
</feature>
<evidence type="ECO:0000256" key="2">
    <source>
        <dbReference type="ARBA" id="ARBA00012502"/>
    </source>
</evidence>
<dbReference type="HAMAP" id="MF_01401">
    <property type="entry name" value="MsrA"/>
    <property type="match status" value="1"/>
</dbReference>
<name>A0ABD1XTR0_9MARC</name>
<accession>A0ABD1XTR0</accession>
<dbReference type="Pfam" id="PF01625">
    <property type="entry name" value="PMSR"/>
    <property type="match status" value="1"/>
</dbReference>
<comment type="similarity">
    <text evidence="1">Belongs to the MsrA Met sulfoxide reductase family.</text>
</comment>
<comment type="caution">
    <text evidence="8">The sequence shown here is derived from an EMBL/GenBank/DDBJ whole genome shotgun (WGS) entry which is preliminary data.</text>
</comment>
<proteinExistence type="inferred from homology"/>
<evidence type="ECO:0000256" key="3">
    <source>
        <dbReference type="ARBA" id="ARBA00023002"/>
    </source>
</evidence>
<dbReference type="NCBIfam" id="TIGR00401">
    <property type="entry name" value="msrA"/>
    <property type="match status" value="1"/>
</dbReference>
<dbReference type="InterPro" id="IPR050162">
    <property type="entry name" value="MsrA_MetSO_reductase"/>
</dbReference>
<sequence length="254" mass="28517">MESRRLSSRFLWIINRQICVPSKFTAIDLTGGSGQTKYEFQSAALVVVTVFFALASSTLAFEEGSSRCPDKFESVVSHAERMAPISVQQATFAAGCFWSVELAFQRAMGVTKTAVGYTQGHKENPSYEDVCTGRTGHVEAVLVEYNPNEVTYEQLLDVFWKKHDPTQLNRQGNDVGTQYRSGIYYHTPEQETAAKASLQEWETKLGKKIHTEILPATTFYPAEDYHQQYLEKGGRNGRKQSARKGCSDPIRCYG</sequence>
<feature type="region of interest" description="Disordered" evidence="6">
    <location>
        <begin position="231"/>
        <end position="254"/>
    </location>
</feature>
<dbReference type="PANTHER" id="PTHR42799:SF26">
    <property type="entry name" value="PEPTIDE-METHIONINE (S)-S-OXIDE REDUCTASE"/>
    <property type="match status" value="1"/>
</dbReference>
<dbReference type="FunFam" id="3.30.1060.10:FF:000002">
    <property type="entry name" value="Peptide methionine sulfoxide reductase"/>
    <property type="match status" value="1"/>
</dbReference>
<evidence type="ECO:0000259" key="7">
    <source>
        <dbReference type="Pfam" id="PF01625"/>
    </source>
</evidence>
<evidence type="ECO:0000256" key="6">
    <source>
        <dbReference type="SAM" id="MobiDB-lite"/>
    </source>
</evidence>
<evidence type="ECO:0000313" key="8">
    <source>
        <dbReference type="EMBL" id="KAL2612282.1"/>
    </source>
</evidence>
<dbReference type="InterPro" id="IPR002569">
    <property type="entry name" value="Met_Sox_Rdtase_MsrA_dom"/>
</dbReference>
<keyword evidence="9" id="KW-1185">Reference proteome</keyword>
<organism evidence="8 9">
    <name type="scientific">Riccia fluitans</name>
    <dbReference type="NCBI Taxonomy" id="41844"/>
    <lineage>
        <taxon>Eukaryota</taxon>
        <taxon>Viridiplantae</taxon>
        <taxon>Streptophyta</taxon>
        <taxon>Embryophyta</taxon>
        <taxon>Marchantiophyta</taxon>
        <taxon>Marchantiopsida</taxon>
        <taxon>Marchantiidae</taxon>
        <taxon>Marchantiales</taxon>
        <taxon>Ricciaceae</taxon>
        <taxon>Riccia</taxon>
    </lineage>
</organism>
<evidence type="ECO:0000256" key="1">
    <source>
        <dbReference type="ARBA" id="ARBA00005591"/>
    </source>
</evidence>
<dbReference type="AlphaFoldDB" id="A0ABD1XTR0"/>
<dbReference type="SUPFAM" id="SSF55068">
    <property type="entry name" value="Peptide methionine sulfoxide reductase"/>
    <property type="match status" value="1"/>
</dbReference>
<dbReference type="EC" id="1.8.4.11" evidence="2"/>
<dbReference type="Gene3D" id="3.30.1060.10">
    <property type="entry name" value="Peptide methionine sulphoxide reductase MsrA"/>
    <property type="match status" value="1"/>
</dbReference>
<evidence type="ECO:0000313" key="9">
    <source>
        <dbReference type="Proteomes" id="UP001605036"/>
    </source>
</evidence>
<dbReference type="GO" id="GO:0008113">
    <property type="term" value="F:peptide-methionine (S)-S-oxide reductase activity"/>
    <property type="evidence" value="ECO:0007669"/>
    <property type="project" value="UniProtKB-EC"/>
</dbReference>
<reference evidence="8 9" key="1">
    <citation type="submission" date="2024-09" db="EMBL/GenBank/DDBJ databases">
        <title>Chromosome-scale assembly of Riccia fluitans.</title>
        <authorList>
            <person name="Paukszto L."/>
            <person name="Sawicki J."/>
            <person name="Karawczyk K."/>
            <person name="Piernik-Szablinska J."/>
            <person name="Szczecinska M."/>
            <person name="Mazdziarz M."/>
        </authorList>
    </citation>
    <scope>NUCLEOTIDE SEQUENCE [LARGE SCALE GENOMIC DNA]</scope>
    <source>
        <strain evidence="8">Rf_01</strain>
        <tissue evidence="8">Aerial parts of the thallus</tissue>
    </source>
</reference>
<evidence type="ECO:0000256" key="5">
    <source>
        <dbReference type="ARBA" id="ARBA00030643"/>
    </source>
</evidence>
<protein>
    <recommendedName>
        <fullName evidence="2">peptide-methionine (S)-S-oxide reductase</fullName>
        <ecNumber evidence="2">1.8.4.11</ecNumber>
    </recommendedName>
    <alternativeName>
        <fullName evidence="5">Peptide-methionine (S)-S-oxide reductase</fullName>
    </alternativeName>
    <alternativeName>
        <fullName evidence="4">Protein-methionine-S-oxide reductase</fullName>
    </alternativeName>
</protein>
<keyword evidence="3" id="KW-0560">Oxidoreductase</keyword>
<dbReference type="Proteomes" id="UP001605036">
    <property type="component" value="Unassembled WGS sequence"/>
</dbReference>
<gene>
    <name evidence="8" type="ORF">R1flu_023974</name>
</gene>
<evidence type="ECO:0000256" key="4">
    <source>
        <dbReference type="ARBA" id="ARBA00030273"/>
    </source>
</evidence>
<dbReference type="InterPro" id="IPR036509">
    <property type="entry name" value="Met_Sox_Rdtase_MsrA_sf"/>
</dbReference>
<dbReference type="PANTHER" id="PTHR42799">
    <property type="entry name" value="MITOCHONDRIAL PEPTIDE METHIONINE SULFOXIDE REDUCTASE"/>
    <property type="match status" value="1"/>
</dbReference>
<dbReference type="EMBL" id="JBHFFA010000007">
    <property type="protein sequence ID" value="KAL2612282.1"/>
    <property type="molecule type" value="Genomic_DNA"/>
</dbReference>